<protein>
    <submittedName>
        <fullName evidence="1">Uncharacterized protein</fullName>
    </submittedName>
</protein>
<gene>
    <name evidence="1" type="ORF">AMTR_s00087p00080550</name>
</gene>
<reference evidence="2" key="1">
    <citation type="journal article" date="2013" name="Science">
        <title>The Amborella genome and the evolution of flowering plants.</title>
        <authorList>
            <consortium name="Amborella Genome Project"/>
        </authorList>
    </citation>
    <scope>NUCLEOTIDE SEQUENCE [LARGE SCALE GENOMIC DNA]</scope>
</reference>
<sequence length="96" mass="10837">MKYQSLEGRMKIMPATLQRLGVDDLALIEPYDESYLDGFAELQINFLPPEFGNHFNGKGNPRLHVTSYLLVVLTIRDRPVTLKAMFVHCLAGDAIT</sequence>
<evidence type="ECO:0000313" key="2">
    <source>
        <dbReference type="Proteomes" id="UP000017836"/>
    </source>
</evidence>
<dbReference type="HOGENOM" id="CLU_193254_0_0_1"/>
<accession>W1P4J3</accession>
<proteinExistence type="predicted"/>
<dbReference type="Gramene" id="ERN02574">
    <property type="protein sequence ID" value="ERN02574"/>
    <property type="gene ID" value="AMTR_s00087p00080550"/>
</dbReference>
<organism evidence="1 2">
    <name type="scientific">Amborella trichopoda</name>
    <dbReference type="NCBI Taxonomy" id="13333"/>
    <lineage>
        <taxon>Eukaryota</taxon>
        <taxon>Viridiplantae</taxon>
        <taxon>Streptophyta</taxon>
        <taxon>Embryophyta</taxon>
        <taxon>Tracheophyta</taxon>
        <taxon>Spermatophyta</taxon>
        <taxon>Magnoliopsida</taxon>
        <taxon>Amborellales</taxon>
        <taxon>Amborellaceae</taxon>
        <taxon>Amborella</taxon>
    </lineage>
</organism>
<name>W1P4J3_AMBTC</name>
<dbReference type="Proteomes" id="UP000017836">
    <property type="component" value="Unassembled WGS sequence"/>
</dbReference>
<evidence type="ECO:0000313" key="1">
    <source>
        <dbReference type="EMBL" id="ERN02574.1"/>
    </source>
</evidence>
<keyword evidence="2" id="KW-1185">Reference proteome</keyword>
<dbReference type="EMBL" id="KI394524">
    <property type="protein sequence ID" value="ERN02574.1"/>
    <property type="molecule type" value="Genomic_DNA"/>
</dbReference>
<dbReference type="AlphaFoldDB" id="W1P4J3"/>